<dbReference type="eggNOG" id="COG1301">
    <property type="taxonomic scope" value="Bacteria"/>
</dbReference>
<evidence type="ECO:0000256" key="3">
    <source>
        <dbReference type="ARBA" id="ARBA00022692"/>
    </source>
</evidence>
<keyword evidence="5 6" id="KW-0472">Membrane</keyword>
<feature type="transmembrane region" description="Helical" evidence="6">
    <location>
        <begin position="303"/>
        <end position="334"/>
    </location>
</feature>
<protein>
    <submittedName>
        <fullName evidence="7">C4-dicarboxylate transport protein</fullName>
    </submittedName>
</protein>
<feature type="transmembrane region" description="Helical" evidence="6">
    <location>
        <begin position="53"/>
        <end position="77"/>
    </location>
</feature>
<dbReference type="GO" id="GO:0070778">
    <property type="term" value="P:L-aspartate transmembrane transport"/>
    <property type="evidence" value="ECO:0007669"/>
    <property type="project" value="TreeGrafter"/>
</dbReference>
<accession>W0V179</accession>
<proteinExistence type="predicted"/>
<dbReference type="PROSITE" id="PS51257">
    <property type="entry name" value="PROKAR_LIPOPROTEIN"/>
    <property type="match status" value="1"/>
</dbReference>
<dbReference type="GO" id="GO:0015138">
    <property type="term" value="F:fumarate transmembrane transporter activity"/>
    <property type="evidence" value="ECO:0007669"/>
    <property type="project" value="TreeGrafter"/>
</dbReference>
<evidence type="ECO:0000256" key="4">
    <source>
        <dbReference type="ARBA" id="ARBA00022989"/>
    </source>
</evidence>
<keyword evidence="2" id="KW-0813">Transport</keyword>
<dbReference type="GO" id="GO:0005886">
    <property type="term" value="C:plasma membrane"/>
    <property type="evidence" value="ECO:0007669"/>
    <property type="project" value="TreeGrafter"/>
</dbReference>
<feature type="transmembrane region" description="Helical" evidence="6">
    <location>
        <begin position="177"/>
        <end position="202"/>
    </location>
</feature>
<dbReference type="STRING" id="1349767.GJA_428"/>
<dbReference type="AlphaFoldDB" id="W0V179"/>
<evidence type="ECO:0000256" key="5">
    <source>
        <dbReference type="ARBA" id="ARBA00023136"/>
    </source>
</evidence>
<feature type="transmembrane region" description="Helical" evidence="6">
    <location>
        <begin position="256"/>
        <end position="273"/>
    </location>
</feature>
<keyword evidence="8" id="KW-1185">Reference proteome</keyword>
<dbReference type="GO" id="GO:0015366">
    <property type="term" value="F:malate:proton symporter activity"/>
    <property type="evidence" value="ECO:0007669"/>
    <property type="project" value="TreeGrafter"/>
</dbReference>
<comment type="subcellular location">
    <subcellularLocation>
        <location evidence="1">Membrane</location>
        <topology evidence="1">Multi-pass membrane protein</topology>
    </subcellularLocation>
</comment>
<dbReference type="Proteomes" id="UP000027604">
    <property type="component" value="Chromosome I"/>
</dbReference>
<reference evidence="7 8" key="1">
    <citation type="journal article" date="2015" name="Genome Announc.">
        <title>Genome Sequence of Mushroom Soft-Rot Pathogen Janthinobacterium agaricidamnosum.</title>
        <authorList>
            <person name="Graupner K."/>
            <person name="Lackner G."/>
            <person name="Hertweck C."/>
        </authorList>
    </citation>
    <scope>NUCLEOTIDE SEQUENCE [LARGE SCALE GENOMIC DNA]</scope>
    <source>
        <strain evidence="8">NBRC 102515 / DSM 9628</strain>
    </source>
</reference>
<evidence type="ECO:0000313" key="8">
    <source>
        <dbReference type="Proteomes" id="UP000027604"/>
    </source>
</evidence>
<gene>
    <name evidence="7" type="primary">dctA</name>
    <name evidence="7" type="ORF">GJA_428</name>
</gene>
<feature type="transmembrane region" description="Helical" evidence="6">
    <location>
        <begin position="222"/>
        <end position="249"/>
    </location>
</feature>
<dbReference type="PANTHER" id="PTHR42865:SF1">
    <property type="entry name" value="AEROBIC C4-DICARBOXYLATE TRANSPORT PROTEIN"/>
    <property type="match status" value="1"/>
</dbReference>
<evidence type="ECO:0000256" key="6">
    <source>
        <dbReference type="SAM" id="Phobius"/>
    </source>
</evidence>
<evidence type="ECO:0000256" key="1">
    <source>
        <dbReference type="ARBA" id="ARBA00004141"/>
    </source>
</evidence>
<feature type="transmembrane region" description="Helical" evidence="6">
    <location>
        <begin position="89"/>
        <end position="111"/>
    </location>
</feature>
<name>W0V179_9BURK</name>
<dbReference type="Pfam" id="PF00375">
    <property type="entry name" value="SDF"/>
    <property type="match status" value="1"/>
</dbReference>
<feature type="transmembrane region" description="Helical" evidence="6">
    <location>
        <begin position="146"/>
        <end position="165"/>
    </location>
</feature>
<dbReference type="PATRIC" id="fig|1349767.4.peg.2142"/>
<dbReference type="Gene3D" id="1.10.3860.10">
    <property type="entry name" value="Sodium:dicarboxylate symporter"/>
    <property type="match status" value="1"/>
</dbReference>
<dbReference type="PRINTS" id="PR00173">
    <property type="entry name" value="EDTRNSPORT"/>
</dbReference>
<feature type="transmembrane region" description="Helical" evidence="6">
    <location>
        <begin position="346"/>
        <end position="368"/>
    </location>
</feature>
<organism evidence="7 8">
    <name type="scientific">Janthinobacterium agaricidamnosum NBRC 102515 = DSM 9628</name>
    <dbReference type="NCBI Taxonomy" id="1349767"/>
    <lineage>
        <taxon>Bacteria</taxon>
        <taxon>Pseudomonadati</taxon>
        <taxon>Pseudomonadota</taxon>
        <taxon>Betaproteobacteria</taxon>
        <taxon>Burkholderiales</taxon>
        <taxon>Oxalobacteraceae</taxon>
        <taxon>Janthinobacterium</taxon>
    </lineage>
</organism>
<dbReference type="GO" id="GO:0015141">
    <property type="term" value="F:succinate transmembrane transporter activity"/>
    <property type="evidence" value="ECO:0007669"/>
    <property type="project" value="TreeGrafter"/>
</dbReference>
<dbReference type="InterPro" id="IPR001991">
    <property type="entry name" value="Na-dicarboxylate_symporter"/>
</dbReference>
<dbReference type="PANTHER" id="PTHR42865">
    <property type="entry name" value="PROTON/GLUTAMATE-ASPARTATE SYMPORTER"/>
    <property type="match status" value="1"/>
</dbReference>
<evidence type="ECO:0000256" key="2">
    <source>
        <dbReference type="ARBA" id="ARBA00022448"/>
    </source>
</evidence>
<dbReference type="KEGG" id="jag:GJA_428"/>
<evidence type="ECO:0000313" key="7">
    <source>
        <dbReference type="EMBL" id="CDG81088.1"/>
    </source>
</evidence>
<dbReference type="HOGENOM" id="CLU_019375_7_0_4"/>
<dbReference type="SUPFAM" id="SSF118215">
    <property type="entry name" value="Proton glutamate symport protein"/>
    <property type="match status" value="1"/>
</dbReference>
<dbReference type="InterPro" id="IPR036458">
    <property type="entry name" value="Na:dicarbo_symporter_sf"/>
</dbReference>
<keyword evidence="3 6" id="KW-0812">Transmembrane</keyword>
<sequence>MKLRMNLRVKLHMSMSALRSPFCQILAAIACGIVLGLCKPALALAMQPLGAVFISVIKLMVAPLIFFTVSGGIAGIGKLKQLGRIGIKALLYFEALSFLSLMSGIVAALLLRPGAGFHIDAGTPAGAMAAPTIGAAIGDAFMHSPLLLALMLALAAGMLLALLGERGRRPAGWCDRAAGALLAGLRIVLRAAPLAAFGAVAWSVGKYGLVSVAPLLKLMAALYLATALFVLLVLGAIGRACGFSVLRFIAYIKEELLIVFGTASSITAMAPLMEKMARAGCPAQVTGLVIPAGYSFNLNGSNLYLGMALVFLAQAQGISLGTAHLLSIMALAMITSKGASGVAGSAFVALAATLAAVPEIPVSSLLFIVGIERLLKCRPLANLAGNGVACLAIAAWDRQLDRAKLRSCGLAR</sequence>
<keyword evidence="4 6" id="KW-1133">Transmembrane helix</keyword>
<dbReference type="EMBL" id="HG322949">
    <property type="protein sequence ID" value="CDG81088.1"/>
    <property type="molecule type" value="Genomic_DNA"/>
</dbReference>